<dbReference type="PANTHER" id="PTHR47966:SF2">
    <property type="entry name" value="ASPERGILLOPEPSIN-1-RELATED"/>
    <property type="match status" value="1"/>
</dbReference>
<name>A0AAE0TUC3_9PEZI</name>
<evidence type="ECO:0000256" key="4">
    <source>
        <dbReference type="ARBA" id="ARBA00022801"/>
    </source>
</evidence>
<keyword evidence="2 8" id="KW-0645">Protease</keyword>
<dbReference type="Proteomes" id="UP001274830">
    <property type="component" value="Unassembled WGS sequence"/>
</dbReference>
<evidence type="ECO:0000256" key="9">
    <source>
        <dbReference type="SAM" id="SignalP"/>
    </source>
</evidence>
<dbReference type="InterPro" id="IPR001461">
    <property type="entry name" value="Aspartic_peptidase_A1"/>
</dbReference>
<evidence type="ECO:0000256" key="3">
    <source>
        <dbReference type="ARBA" id="ARBA00022750"/>
    </source>
</evidence>
<evidence type="ECO:0000256" key="8">
    <source>
        <dbReference type="RuleBase" id="RU000454"/>
    </source>
</evidence>
<dbReference type="GO" id="GO:0004190">
    <property type="term" value="F:aspartic-type endopeptidase activity"/>
    <property type="evidence" value="ECO:0007669"/>
    <property type="project" value="UniProtKB-KW"/>
</dbReference>
<evidence type="ECO:0000259" key="10">
    <source>
        <dbReference type="PROSITE" id="PS51767"/>
    </source>
</evidence>
<dbReference type="Pfam" id="PF00026">
    <property type="entry name" value="Asp"/>
    <property type="match status" value="1"/>
</dbReference>
<feature type="active site" evidence="7">
    <location>
        <position position="106"/>
    </location>
</feature>
<keyword evidence="4 8" id="KW-0378">Hydrolase</keyword>
<evidence type="ECO:0000256" key="5">
    <source>
        <dbReference type="ARBA" id="ARBA00023180"/>
    </source>
</evidence>
<dbReference type="SUPFAM" id="SSF50630">
    <property type="entry name" value="Acid proteases"/>
    <property type="match status" value="1"/>
</dbReference>
<comment type="function">
    <text evidence="6">Secreted aspartic endopeptidase that allows assimilation of proteinaceous substrates. The scissile peptide bond is attacked by a nucleophilic water molecule activated by two aspartic residues in the active site. Shows a broad primary substrate specificity. Favors hydrophobic residues at the P1 and P1' positions.</text>
</comment>
<feature type="chain" id="PRO_5042187625" description="Peptidase A1 domain-containing protein" evidence="9">
    <location>
        <begin position="20"/>
        <end position="398"/>
    </location>
</feature>
<keyword evidence="3 8" id="KW-0064">Aspartyl protease</keyword>
<dbReference type="PROSITE" id="PS00141">
    <property type="entry name" value="ASP_PROTEASE"/>
    <property type="match status" value="2"/>
</dbReference>
<dbReference type="InterPro" id="IPR021109">
    <property type="entry name" value="Peptidase_aspartic_dom_sf"/>
</dbReference>
<evidence type="ECO:0000313" key="11">
    <source>
        <dbReference type="EMBL" id="KAK3671299.1"/>
    </source>
</evidence>
<dbReference type="EMBL" id="JAUTXT010000044">
    <property type="protein sequence ID" value="KAK3671299.1"/>
    <property type="molecule type" value="Genomic_DNA"/>
</dbReference>
<proteinExistence type="inferred from homology"/>
<dbReference type="InterPro" id="IPR034163">
    <property type="entry name" value="Aspergillopepsin-like_cat_dom"/>
</dbReference>
<evidence type="ECO:0000256" key="7">
    <source>
        <dbReference type="PIRSR" id="PIRSR601461-1"/>
    </source>
</evidence>
<dbReference type="FunFam" id="2.40.70.10:FF:000026">
    <property type="entry name" value="Endothiapepsin"/>
    <property type="match status" value="1"/>
</dbReference>
<dbReference type="InterPro" id="IPR001969">
    <property type="entry name" value="Aspartic_peptidase_AS"/>
</dbReference>
<keyword evidence="5" id="KW-0325">Glycoprotein</keyword>
<sequence>MQYSLTAAALVASATLCLAAPADISKRSSFVVDQVAAGQVLKSGPIQMMQTYNKYAKVGAVAPSAVVDAAAAAKQSGSVSANPEQYDQSYLCPVSVGGQTLNLDFDTGSADLWVFSTLTPSSQSSGHAKYNPSTSGTKKSGYTWKISYGDGSGAGGTVYSDKVVVGPVTATSQAVEAATSVSAQFTQDTDNDGLLGLAFSSINTVQPQQQTTFFDTVKSSLASPLFTADLKHAAAGSYGFGYIDSSKYVGSITYVPVSTANGFWEFTAGAYAVGSGSSSGSIGDAIADTGTSLMYIPTAAVTAYYKQVSGAQNSQNAGGYIFPCSSTLPNFKVTIGGATYTVPGSYINYAPNGDGTCFGGIQANTGIGFTIFGDVFLKAVFAVFDQTQSSPRLGFANQ</sequence>
<evidence type="ECO:0000256" key="2">
    <source>
        <dbReference type="ARBA" id="ARBA00022670"/>
    </source>
</evidence>
<dbReference type="GO" id="GO:0006508">
    <property type="term" value="P:proteolysis"/>
    <property type="evidence" value="ECO:0007669"/>
    <property type="project" value="UniProtKB-KW"/>
</dbReference>
<comment type="caution">
    <text evidence="11">The sequence shown here is derived from an EMBL/GenBank/DDBJ whole genome shotgun (WGS) entry which is preliminary data.</text>
</comment>
<dbReference type="PRINTS" id="PR00792">
    <property type="entry name" value="PEPSIN"/>
</dbReference>
<dbReference type="FunFam" id="2.40.70.10:FF:000024">
    <property type="entry name" value="Endothiapepsin"/>
    <property type="match status" value="1"/>
</dbReference>
<accession>A0AAE0TUC3</accession>
<dbReference type="CDD" id="cd06097">
    <property type="entry name" value="Aspergillopepsin_like"/>
    <property type="match status" value="1"/>
</dbReference>
<protein>
    <recommendedName>
        <fullName evidence="10">Peptidase A1 domain-containing protein</fullName>
    </recommendedName>
</protein>
<evidence type="ECO:0000256" key="1">
    <source>
        <dbReference type="ARBA" id="ARBA00007447"/>
    </source>
</evidence>
<comment type="similarity">
    <text evidence="1 8">Belongs to the peptidase A1 family.</text>
</comment>
<feature type="signal peptide" evidence="9">
    <location>
        <begin position="1"/>
        <end position="19"/>
    </location>
</feature>
<dbReference type="Gene3D" id="2.40.70.10">
    <property type="entry name" value="Acid Proteases"/>
    <property type="match status" value="2"/>
</dbReference>
<dbReference type="InterPro" id="IPR033121">
    <property type="entry name" value="PEPTIDASE_A1"/>
</dbReference>
<dbReference type="PROSITE" id="PS51767">
    <property type="entry name" value="PEPTIDASE_A1"/>
    <property type="match status" value="1"/>
</dbReference>
<reference evidence="11" key="1">
    <citation type="submission" date="2023-07" db="EMBL/GenBank/DDBJ databases">
        <title>Black Yeasts Isolated from many extreme environments.</title>
        <authorList>
            <person name="Coleine C."/>
            <person name="Stajich J.E."/>
            <person name="Selbmann L."/>
        </authorList>
    </citation>
    <scope>NUCLEOTIDE SEQUENCE</scope>
    <source>
        <strain evidence="11">CCFEE 5485</strain>
    </source>
</reference>
<keyword evidence="9" id="KW-0732">Signal</keyword>
<feature type="active site" evidence="7">
    <location>
        <position position="288"/>
    </location>
</feature>
<dbReference type="AlphaFoldDB" id="A0AAE0TUC3"/>
<evidence type="ECO:0000313" key="12">
    <source>
        <dbReference type="Proteomes" id="UP001274830"/>
    </source>
</evidence>
<keyword evidence="12" id="KW-1185">Reference proteome</keyword>
<organism evidence="11 12">
    <name type="scientific">Recurvomyces mirabilis</name>
    <dbReference type="NCBI Taxonomy" id="574656"/>
    <lineage>
        <taxon>Eukaryota</taxon>
        <taxon>Fungi</taxon>
        <taxon>Dikarya</taxon>
        <taxon>Ascomycota</taxon>
        <taxon>Pezizomycotina</taxon>
        <taxon>Dothideomycetes</taxon>
        <taxon>Dothideomycetidae</taxon>
        <taxon>Mycosphaerellales</taxon>
        <taxon>Teratosphaeriaceae</taxon>
        <taxon>Recurvomyces</taxon>
    </lineage>
</organism>
<gene>
    <name evidence="11" type="ORF">LTR78_008759</name>
</gene>
<dbReference type="PANTHER" id="PTHR47966">
    <property type="entry name" value="BETA-SITE APP-CLEAVING ENZYME, ISOFORM A-RELATED"/>
    <property type="match status" value="1"/>
</dbReference>
<feature type="domain" description="Peptidase A1" evidence="10">
    <location>
        <begin position="90"/>
        <end position="396"/>
    </location>
</feature>
<evidence type="ECO:0000256" key="6">
    <source>
        <dbReference type="ARBA" id="ARBA00055396"/>
    </source>
</evidence>